<comment type="caution">
    <text evidence="3">The sequence shown here is derived from an EMBL/GenBank/DDBJ whole genome shotgun (WGS) entry which is preliminary data.</text>
</comment>
<keyword evidence="2" id="KW-0812">Transmembrane</keyword>
<dbReference type="Proteomes" id="UP001356095">
    <property type="component" value="Unassembled WGS sequence"/>
</dbReference>
<reference evidence="3 4" key="1">
    <citation type="submission" date="2023-08" db="EMBL/GenBank/DDBJ databases">
        <authorList>
            <person name="Girao M."/>
            <person name="Carvalho M.F."/>
        </authorList>
    </citation>
    <scope>NUCLEOTIDE SEQUENCE [LARGE SCALE GENOMIC DNA]</scope>
    <source>
        <strain evidence="3 4">CT-R113</strain>
    </source>
</reference>
<keyword evidence="2" id="KW-1133">Transmembrane helix</keyword>
<name>A0ABU7K0Q0_9ACTN</name>
<dbReference type="EMBL" id="JAUZMY010000001">
    <property type="protein sequence ID" value="MEE2035836.1"/>
    <property type="molecule type" value="Genomic_DNA"/>
</dbReference>
<keyword evidence="4" id="KW-1185">Reference proteome</keyword>
<feature type="region of interest" description="Disordered" evidence="1">
    <location>
        <begin position="1"/>
        <end position="39"/>
    </location>
</feature>
<proteinExistence type="predicted"/>
<organism evidence="3 4">
    <name type="scientific">Nocardiopsis codii</name>
    <dbReference type="NCBI Taxonomy" id="3065942"/>
    <lineage>
        <taxon>Bacteria</taxon>
        <taxon>Bacillati</taxon>
        <taxon>Actinomycetota</taxon>
        <taxon>Actinomycetes</taxon>
        <taxon>Streptosporangiales</taxon>
        <taxon>Nocardiopsidaceae</taxon>
        <taxon>Nocardiopsis</taxon>
    </lineage>
</organism>
<evidence type="ECO:0008006" key="5">
    <source>
        <dbReference type="Google" id="ProtNLM"/>
    </source>
</evidence>
<sequence>MPTPHRPAPGGSRRPSPSGPPGRSGERHGPRRVRSWTGRASRWLRPARRSEGDRGAALVELAAITVLAAAIIVAVYQLELSRTFNSGVRQMVCLVEGPGCGDETWVDADRPEEPEQYEWDGDNPTATENQGLAMRMAADAGWSDGEWNCLSNLWNTISNWDHTVVNTATGTSGIAGFNPARHGSMPSGYMESPSAQISWGLSYIRSTHGSPCAAFAEWEGSNSY</sequence>
<keyword evidence="2" id="KW-0472">Membrane</keyword>
<dbReference type="RefSeq" id="WP_330089660.1">
    <property type="nucleotide sequence ID" value="NZ_JAUZMY010000001.1"/>
</dbReference>
<evidence type="ECO:0000256" key="1">
    <source>
        <dbReference type="SAM" id="MobiDB-lite"/>
    </source>
</evidence>
<evidence type="ECO:0000313" key="3">
    <source>
        <dbReference type="EMBL" id="MEE2035836.1"/>
    </source>
</evidence>
<evidence type="ECO:0000313" key="4">
    <source>
        <dbReference type="Proteomes" id="UP001356095"/>
    </source>
</evidence>
<feature type="transmembrane region" description="Helical" evidence="2">
    <location>
        <begin position="55"/>
        <end position="76"/>
    </location>
</feature>
<evidence type="ECO:0000256" key="2">
    <source>
        <dbReference type="SAM" id="Phobius"/>
    </source>
</evidence>
<accession>A0ABU7K0Q0</accession>
<gene>
    <name evidence="3" type="ORF">Q8791_01190</name>
</gene>
<protein>
    <recommendedName>
        <fullName evidence="5">Prepilin-type N-terminal cleavage/methylation domain-containing protein</fullName>
    </recommendedName>
</protein>